<dbReference type="Ensembl" id="ENSSGRT00000088439.1">
    <property type="protein sequence ID" value="ENSSGRP00000083042.1"/>
    <property type="gene ID" value="ENSSGRG00000041962.1"/>
</dbReference>
<dbReference type="GO" id="GO:0043240">
    <property type="term" value="C:Fanconi anaemia nuclear complex"/>
    <property type="evidence" value="ECO:0007669"/>
    <property type="project" value="InterPro"/>
</dbReference>
<dbReference type="Proteomes" id="UP000472262">
    <property type="component" value="Unassembled WGS sequence"/>
</dbReference>
<dbReference type="GO" id="GO:0005654">
    <property type="term" value="C:nucleoplasm"/>
    <property type="evidence" value="ECO:0007669"/>
    <property type="project" value="TreeGrafter"/>
</dbReference>
<dbReference type="InterPro" id="IPR029251">
    <property type="entry name" value="Faap100"/>
</dbReference>
<accession>A0A672R3H6</accession>
<organism evidence="1 2">
    <name type="scientific">Sinocyclocheilus grahami</name>
    <name type="common">Dianchi golden-line fish</name>
    <name type="synonym">Barbus grahami</name>
    <dbReference type="NCBI Taxonomy" id="75366"/>
    <lineage>
        <taxon>Eukaryota</taxon>
        <taxon>Metazoa</taxon>
        <taxon>Chordata</taxon>
        <taxon>Craniata</taxon>
        <taxon>Vertebrata</taxon>
        <taxon>Euteleostomi</taxon>
        <taxon>Actinopterygii</taxon>
        <taxon>Neopterygii</taxon>
        <taxon>Teleostei</taxon>
        <taxon>Ostariophysi</taxon>
        <taxon>Cypriniformes</taxon>
        <taxon>Cyprinidae</taxon>
        <taxon>Cyprininae</taxon>
        <taxon>Sinocyclocheilus</taxon>
    </lineage>
</organism>
<protein>
    <submittedName>
        <fullName evidence="1">FA core complex associated protein 100</fullName>
    </submittedName>
</protein>
<name>A0A672R3H6_SINGR</name>
<reference evidence="1" key="1">
    <citation type="submission" date="2025-08" db="UniProtKB">
        <authorList>
            <consortium name="Ensembl"/>
        </authorList>
    </citation>
    <scope>IDENTIFICATION</scope>
</reference>
<evidence type="ECO:0000313" key="1">
    <source>
        <dbReference type="Ensembl" id="ENSSGRP00000083042.1"/>
    </source>
</evidence>
<dbReference type="InParanoid" id="A0A672R3H6"/>
<keyword evidence="2" id="KW-1185">Reference proteome</keyword>
<dbReference type="PANTHER" id="PTHR14890">
    <property type="entry name" value="FANCONI ANEMIA CORE COMPLEX-ASSOCIATED PROTEIN 100"/>
    <property type="match status" value="1"/>
</dbReference>
<dbReference type="AlphaFoldDB" id="A0A672R3H6"/>
<evidence type="ECO:0000313" key="2">
    <source>
        <dbReference type="Proteomes" id="UP000472262"/>
    </source>
</evidence>
<dbReference type="Pfam" id="PF15146">
    <property type="entry name" value="FANCAA"/>
    <property type="match status" value="2"/>
</dbReference>
<sequence length="354" mass="38522">MFPGCPHLWQAREGLFHASSLKRLLVFWRQKLNSLKHLNQVINVCSLLLDNHGNEKTCNMGTKHPISCCGVARWSSLLQRDSLTLTCVLENSSGCTLEHDWTLCIQVHPLSKGPNMEGSSRTYSFPFMKLDSGQKLDVTIPLESIGGLSLPVKVYCSLVFSLSALFSPEASSPGVSQLVTEMGSISAPLSTLTVDWLDALRLDGTFSNGNIKHNTVMDGIQTFLRSSGALTRDSDTTTKSDSGPITVMVRVSSQLLNTKLHLSATMVCVYSPDGCSVKLLVKEVTLGDFCSDGPLEVLEIRVESVCGSGVWTASCHSKDAQNQAALGGTMKTNKNSEILFRIFLQLRANPLVIL</sequence>
<reference evidence="1" key="2">
    <citation type="submission" date="2025-09" db="UniProtKB">
        <authorList>
            <consortium name="Ensembl"/>
        </authorList>
    </citation>
    <scope>IDENTIFICATION</scope>
</reference>
<dbReference type="PANTHER" id="PTHR14890:SF1">
    <property type="entry name" value="FANCONI ANEMIA CORE COMPLEX-ASSOCIATED PROTEIN 100"/>
    <property type="match status" value="1"/>
</dbReference>
<dbReference type="GO" id="GO:0036297">
    <property type="term" value="P:interstrand cross-link repair"/>
    <property type="evidence" value="ECO:0007669"/>
    <property type="project" value="InterPro"/>
</dbReference>
<proteinExistence type="predicted"/>